<name>A0ACB9SX59_HOLOL</name>
<sequence length="362" mass="41190">MIKNNLIILTKDNTGEALEQHQHDNKPDRDQFQSNITGSTAHLSLTIENFVSRTLNFCAKISFVSGVVLLWTLALISIDRHRCIVVPPYRSKMSPNEASVLSAVTWIFGTVLFIPVLLWFREQETVDGTKICTLVFPQSDDIDISYFFIIPVIFFACLLPMIILVYNYQKIFCKIISTRNAWANTCVVSTTTASDSKKTRGKIRRQSELSVSDIFTPWPRKVSLSQQEEIRINKHLKVVRVLFLNVIVVLLMWLPITVVMFLIFLDGKRASNNNFFLKSHHFIVTLIIAFLNTVINPLLYGVLSDSFRTCLLKMLCSRSDNEKSTIIKENITPSSGRNQGSFKAPRKQSLINSISEIPNDII</sequence>
<keyword evidence="1" id="KW-0527">Neuropeptide</keyword>
<evidence type="ECO:0000313" key="1">
    <source>
        <dbReference type="EMBL" id="KAI4459163.1"/>
    </source>
</evidence>
<proteinExistence type="predicted"/>
<dbReference type="EMBL" id="CM043020">
    <property type="protein sequence ID" value="KAI4459163.1"/>
    <property type="molecule type" value="Genomic_DNA"/>
</dbReference>
<protein>
    <submittedName>
        <fullName evidence="1">Neuropeptides receptor</fullName>
    </submittedName>
</protein>
<gene>
    <name evidence="1" type="ORF">MML48_6g00010493</name>
</gene>
<dbReference type="Proteomes" id="UP001056778">
    <property type="component" value="Chromosome 6"/>
</dbReference>
<evidence type="ECO:0000313" key="2">
    <source>
        <dbReference type="Proteomes" id="UP001056778"/>
    </source>
</evidence>
<accession>A0ACB9SX59</accession>
<organism evidence="1 2">
    <name type="scientific">Holotrichia oblita</name>
    <name type="common">Chafer beetle</name>
    <dbReference type="NCBI Taxonomy" id="644536"/>
    <lineage>
        <taxon>Eukaryota</taxon>
        <taxon>Metazoa</taxon>
        <taxon>Ecdysozoa</taxon>
        <taxon>Arthropoda</taxon>
        <taxon>Hexapoda</taxon>
        <taxon>Insecta</taxon>
        <taxon>Pterygota</taxon>
        <taxon>Neoptera</taxon>
        <taxon>Endopterygota</taxon>
        <taxon>Coleoptera</taxon>
        <taxon>Polyphaga</taxon>
        <taxon>Scarabaeiformia</taxon>
        <taxon>Scarabaeidae</taxon>
        <taxon>Melolonthinae</taxon>
        <taxon>Holotrichia</taxon>
    </lineage>
</organism>
<keyword evidence="2" id="KW-1185">Reference proteome</keyword>
<reference evidence="1" key="1">
    <citation type="submission" date="2022-04" db="EMBL/GenBank/DDBJ databases">
        <title>Chromosome-scale genome assembly of Holotrichia oblita Faldermann.</title>
        <authorList>
            <person name="Rongchong L."/>
        </authorList>
    </citation>
    <scope>NUCLEOTIDE SEQUENCE</scope>
    <source>
        <strain evidence="1">81SQS9</strain>
    </source>
</reference>
<comment type="caution">
    <text evidence="1">The sequence shown here is derived from an EMBL/GenBank/DDBJ whole genome shotgun (WGS) entry which is preliminary data.</text>
</comment>
<keyword evidence="1" id="KW-0675">Receptor</keyword>